<comment type="caution">
    <text evidence="3">The sequence shown here is derived from an EMBL/GenBank/DDBJ whole genome shotgun (WGS) entry which is preliminary data.</text>
</comment>
<dbReference type="PANTHER" id="PTHR34473">
    <property type="entry name" value="UPF0699 TRANSMEMBRANE PROTEIN YDBS"/>
    <property type="match status" value="1"/>
</dbReference>
<evidence type="ECO:0000313" key="4">
    <source>
        <dbReference type="Proteomes" id="UP000278440"/>
    </source>
</evidence>
<evidence type="ECO:0000313" key="3">
    <source>
        <dbReference type="EMBL" id="RKT80054.1"/>
    </source>
</evidence>
<organism evidence="3 4">
    <name type="scientific">Terracoccus luteus</name>
    <dbReference type="NCBI Taxonomy" id="53356"/>
    <lineage>
        <taxon>Bacteria</taxon>
        <taxon>Bacillati</taxon>
        <taxon>Actinomycetota</taxon>
        <taxon>Actinomycetes</taxon>
        <taxon>Micrococcales</taxon>
        <taxon>Intrasporangiaceae</taxon>
        <taxon>Terracoccus</taxon>
    </lineage>
</organism>
<dbReference type="PANTHER" id="PTHR34473:SF3">
    <property type="entry name" value="TRANSMEMBRANE PROTEIN-RELATED"/>
    <property type="match status" value="1"/>
</dbReference>
<evidence type="ECO:0000259" key="2">
    <source>
        <dbReference type="Pfam" id="PF03703"/>
    </source>
</evidence>
<dbReference type="AlphaFoldDB" id="A0A495Y3G8"/>
<name>A0A495Y3G8_9MICO</name>
<dbReference type="EMBL" id="RBXT01000001">
    <property type="protein sequence ID" value="RKT80054.1"/>
    <property type="molecule type" value="Genomic_DNA"/>
</dbReference>
<reference evidence="3 4" key="1">
    <citation type="submission" date="2018-10" db="EMBL/GenBank/DDBJ databases">
        <title>Sequencing the genomes of 1000 actinobacteria strains.</title>
        <authorList>
            <person name="Klenk H.-P."/>
        </authorList>
    </citation>
    <scope>NUCLEOTIDE SEQUENCE [LARGE SCALE GENOMIC DNA]</scope>
    <source>
        <strain evidence="3 4">DSM 44267</strain>
    </source>
</reference>
<evidence type="ECO:0000256" key="1">
    <source>
        <dbReference type="SAM" id="Phobius"/>
    </source>
</evidence>
<protein>
    <recommendedName>
        <fullName evidence="2">YdbS-like PH domain-containing protein</fullName>
    </recommendedName>
</protein>
<feature type="transmembrane region" description="Helical" evidence="1">
    <location>
        <begin position="47"/>
        <end position="68"/>
    </location>
</feature>
<gene>
    <name evidence="3" type="ORF">DFJ68_3533</name>
</gene>
<accession>A0A495Y3G8</accession>
<sequence>MPSNWPFDGVGRGVWQVGGVDDLDETPPTAVLRDPAHRVSPRARRMWALEAVLGELVVLAGQVVWWFLDDGGRTTHWVVFAVWLVVAVAYTAVMPVWRYRVHRWESTEHAIYTQSGWLTQERRIAPLSRVQTVDLQRGPLERLFRLATVTVTTASAAGPLEISGLDLPVAQRLVEGLTAAAVLDEGDAT</sequence>
<dbReference type="Pfam" id="PF03703">
    <property type="entry name" value="bPH_2"/>
    <property type="match status" value="1"/>
</dbReference>
<keyword evidence="1" id="KW-0472">Membrane</keyword>
<dbReference type="InterPro" id="IPR005182">
    <property type="entry name" value="YdbS-like_PH"/>
</dbReference>
<keyword evidence="1" id="KW-1133">Transmembrane helix</keyword>
<keyword evidence="4" id="KW-1185">Reference proteome</keyword>
<keyword evidence="1" id="KW-0812">Transmembrane</keyword>
<feature type="domain" description="YdbS-like PH" evidence="2">
    <location>
        <begin position="99"/>
        <end position="174"/>
    </location>
</feature>
<proteinExistence type="predicted"/>
<feature type="transmembrane region" description="Helical" evidence="1">
    <location>
        <begin position="74"/>
        <end position="93"/>
    </location>
</feature>
<dbReference type="OrthoDB" id="3730669at2"/>
<dbReference type="Proteomes" id="UP000278440">
    <property type="component" value="Unassembled WGS sequence"/>
</dbReference>